<reference evidence="2" key="2">
    <citation type="submission" date="2020-09" db="EMBL/GenBank/DDBJ databases">
        <authorList>
            <person name="Sun Q."/>
            <person name="Kim S."/>
        </authorList>
    </citation>
    <scope>NUCLEOTIDE SEQUENCE</scope>
    <source>
        <strain evidence="2">KCTC 32437</strain>
    </source>
</reference>
<dbReference type="InterPro" id="IPR029052">
    <property type="entry name" value="Metallo-depent_PP-like"/>
</dbReference>
<reference evidence="2" key="1">
    <citation type="journal article" date="2014" name="Int. J. Syst. Evol. Microbiol.">
        <title>Complete genome sequence of Corynebacterium casei LMG S-19264T (=DSM 44701T), isolated from a smear-ripened cheese.</title>
        <authorList>
            <consortium name="US DOE Joint Genome Institute (JGI-PGF)"/>
            <person name="Walter F."/>
            <person name="Albersmeier A."/>
            <person name="Kalinowski J."/>
            <person name="Ruckert C."/>
        </authorList>
    </citation>
    <scope>NUCLEOTIDE SEQUENCE</scope>
    <source>
        <strain evidence="2">KCTC 32437</strain>
    </source>
</reference>
<dbReference type="PANTHER" id="PTHR42850">
    <property type="entry name" value="METALLOPHOSPHOESTERASE"/>
    <property type="match status" value="1"/>
</dbReference>
<dbReference type="Gene3D" id="3.60.21.10">
    <property type="match status" value="1"/>
</dbReference>
<keyword evidence="3" id="KW-1185">Reference proteome</keyword>
<accession>A0A918SFU9</accession>
<proteinExistence type="predicted"/>
<comment type="caution">
    <text evidence="2">The sequence shown here is derived from an EMBL/GenBank/DDBJ whole genome shotgun (WGS) entry which is preliminary data.</text>
</comment>
<dbReference type="RefSeq" id="WP_189427217.1">
    <property type="nucleotide sequence ID" value="NZ_BMZE01000004.1"/>
</dbReference>
<dbReference type="PANTHER" id="PTHR42850:SF4">
    <property type="entry name" value="ZINC-DEPENDENT ENDOPOLYPHOSPHATASE"/>
    <property type="match status" value="1"/>
</dbReference>
<dbReference type="EMBL" id="BMZE01000004">
    <property type="protein sequence ID" value="GHA37042.1"/>
    <property type="molecule type" value="Genomic_DNA"/>
</dbReference>
<dbReference type="InterPro" id="IPR004843">
    <property type="entry name" value="Calcineurin-like_PHP"/>
</dbReference>
<dbReference type="AlphaFoldDB" id="A0A918SFU9"/>
<dbReference type="Pfam" id="PF00149">
    <property type="entry name" value="Metallophos"/>
    <property type="match status" value="1"/>
</dbReference>
<evidence type="ECO:0000313" key="3">
    <source>
        <dbReference type="Proteomes" id="UP000646579"/>
    </source>
</evidence>
<protein>
    <submittedName>
        <fullName evidence="2">Serine/threonine protein phosphatase</fullName>
    </submittedName>
</protein>
<dbReference type="GO" id="GO:0110154">
    <property type="term" value="P:RNA decapping"/>
    <property type="evidence" value="ECO:0007669"/>
    <property type="project" value="TreeGrafter"/>
</dbReference>
<dbReference type="SUPFAM" id="SSF56300">
    <property type="entry name" value="Metallo-dependent phosphatases"/>
    <property type="match status" value="1"/>
</dbReference>
<dbReference type="Proteomes" id="UP000646579">
    <property type="component" value="Unassembled WGS sequence"/>
</dbReference>
<sequence length="269" mass="29028">MASGTADYSLFRSDHALAHAVQVAGGPQASVRPRLSLPQWPHKVYAVGDTHGRFDLLQALLAMIVKDAGEHAEACLIVMLGDYIDRGGTSADVLEWASNPASSPLPRICLAGNHEQLMAEFMQQPDVASPWLANGGIDTLISYGLDPDEVLGAPEAIEAALVRAIPMRHRSFVECAPTYLAVPGALFVHAGVRPAVPLDQQTDHDLLWIRKEFSARTEELDMRVVHGHTPGAEPYLSAKRICVDTGAYHSGILTAACLSSNDEPYFLNT</sequence>
<dbReference type="GO" id="GO:0008803">
    <property type="term" value="F:bis(5'-nucleosyl)-tetraphosphatase (symmetrical) activity"/>
    <property type="evidence" value="ECO:0007669"/>
    <property type="project" value="TreeGrafter"/>
</dbReference>
<dbReference type="InterPro" id="IPR050126">
    <property type="entry name" value="Ap4A_hydrolase"/>
</dbReference>
<organism evidence="2 3">
    <name type="scientific">Devosia pacifica</name>
    <dbReference type="NCBI Taxonomy" id="1335967"/>
    <lineage>
        <taxon>Bacteria</taxon>
        <taxon>Pseudomonadati</taxon>
        <taxon>Pseudomonadota</taxon>
        <taxon>Alphaproteobacteria</taxon>
        <taxon>Hyphomicrobiales</taxon>
        <taxon>Devosiaceae</taxon>
        <taxon>Devosia</taxon>
    </lineage>
</organism>
<evidence type="ECO:0000259" key="1">
    <source>
        <dbReference type="Pfam" id="PF00149"/>
    </source>
</evidence>
<feature type="domain" description="Calcineurin-like phosphoesterase" evidence="1">
    <location>
        <begin position="43"/>
        <end position="232"/>
    </location>
</feature>
<dbReference type="GO" id="GO:0005737">
    <property type="term" value="C:cytoplasm"/>
    <property type="evidence" value="ECO:0007669"/>
    <property type="project" value="TreeGrafter"/>
</dbReference>
<dbReference type="GO" id="GO:0016791">
    <property type="term" value="F:phosphatase activity"/>
    <property type="evidence" value="ECO:0007669"/>
    <property type="project" value="TreeGrafter"/>
</dbReference>
<gene>
    <name evidence="2" type="primary">prp1</name>
    <name evidence="2" type="ORF">GCM10007989_36500</name>
</gene>
<name>A0A918SFU9_9HYPH</name>
<evidence type="ECO:0000313" key="2">
    <source>
        <dbReference type="EMBL" id="GHA37042.1"/>
    </source>
</evidence>